<accession>A0A1U7NIF4</accession>
<feature type="region of interest" description="Disordered" evidence="1">
    <location>
        <begin position="62"/>
        <end position="85"/>
    </location>
</feature>
<protein>
    <submittedName>
        <fullName evidence="2">Uncharacterized protein</fullName>
    </submittedName>
</protein>
<dbReference type="Proteomes" id="UP000186341">
    <property type="component" value="Unassembled WGS sequence"/>
</dbReference>
<dbReference type="OrthoDB" id="9950735at2"/>
<proteinExistence type="predicted"/>
<comment type="caution">
    <text evidence="2">The sequence shown here is derived from an EMBL/GenBank/DDBJ whole genome shotgun (WGS) entry which is preliminary data.</text>
</comment>
<gene>
    <name evidence="2" type="ORF">BO222_01910</name>
</gene>
<evidence type="ECO:0000313" key="3">
    <source>
        <dbReference type="Proteomes" id="UP000186341"/>
    </source>
</evidence>
<evidence type="ECO:0000313" key="2">
    <source>
        <dbReference type="EMBL" id="OLU42268.1"/>
    </source>
</evidence>
<name>A0A1U7NIF4_9FIRM</name>
<reference evidence="2 3" key="1">
    <citation type="submission" date="2016-11" db="EMBL/GenBank/DDBJ databases">
        <title>Description of two novel members of the family Erysipelotrichaceae: Ileibacterium lipovorans gen. nov., sp. nov. and Dubosiella newyorkensis, gen. nov., sp. nov.</title>
        <authorList>
            <person name="Cox L.M."/>
            <person name="Sohn J."/>
            <person name="Tyrrell K.L."/>
            <person name="Citron D.M."/>
            <person name="Lawson P.A."/>
            <person name="Patel N.B."/>
            <person name="Iizumi T."/>
            <person name="Perez-Perez G.I."/>
            <person name="Goldstein E.J."/>
            <person name="Blaser M.J."/>
        </authorList>
    </citation>
    <scope>NUCLEOTIDE SEQUENCE [LARGE SCALE GENOMIC DNA]</scope>
    <source>
        <strain evidence="2 3">NYU-BL-A3</strain>
    </source>
</reference>
<sequence>MAETFKKLEDEVLEKEVRHDENVIDAKRGDIMEHEVQIKDDKSKMMKDLHEHEIKHDEKVIERKEHDAEKHDAHLKENEQEIEGK</sequence>
<dbReference type="EMBL" id="MPJW01000062">
    <property type="protein sequence ID" value="OLU42268.1"/>
    <property type="molecule type" value="Genomic_DNA"/>
</dbReference>
<dbReference type="RefSeq" id="WP_075817884.1">
    <property type="nucleotide sequence ID" value="NZ_CAJUTZ010000029.1"/>
</dbReference>
<evidence type="ECO:0000256" key="1">
    <source>
        <dbReference type="SAM" id="MobiDB-lite"/>
    </source>
</evidence>
<dbReference type="AlphaFoldDB" id="A0A1U7NIF4"/>
<organism evidence="2 3">
    <name type="scientific">Ileibacterium valens</name>
    <dbReference type="NCBI Taxonomy" id="1862668"/>
    <lineage>
        <taxon>Bacteria</taxon>
        <taxon>Bacillati</taxon>
        <taxon>Bacillota</taxon>
        <taxon>Erysipelotrichia</taxon>
        <taxon>Erysipelotrichales</taxon>
        <taxon>Erysipelotrichaceae</taxon>
        <taxon>Ileibacterium</taxon>
    </lineage>
</organism>
<keyword evidence="3" id="KW-1185">Reference proteome</keyword>
<dbReference type="GeneID" id="82201991"/>